<dbReference type="RefSeq" id="WP_082647514.1">
    <property type="nucleotide sequence ID" value="NZ_CAXRJZ010000082.1"/>
</dbReference>
<dbReference type="Pfam" id="PF00126">
    <property type="entry name" value="HTH_1"/>
    <property type="match status" value="1"/>
</dbReference>
<dbReference type="AlphaFoldDB" id="A0A5P3A735"/>
<feature type="domain" description="HTH lysR-type" evidence="5">
    <location>
        <begin position="15"/>
        <end position="72"/>
    </location>
</feature>
<comment type="similarity">
    <text evidence="1">Belongs to the LysR transcriptional regulatory family.</text>
</comment>
<dbReference type="GO" id="GO:0032993">
    <property type="term" value="C:protein-DNA complex"/>
    <property type="evidence" value="ECO:0007669"/>
    <property type="project" value="TreeGrafter"/>
</dbReference>
<dbReference type="InterPro" id="IPR036388">
    <property type="entry name" value="WH-like_DNA-bd_sf"/>
</dbReference>
<dbReference type="Pfam" id="PF03466">
    <property type="entry name" value="LysR_substrate"/>
    <property type="match status" value="1"/>
</dbReference>
<evidence type="ECO:0000259" key="5">
    <source>
        <dbReference type="PROSITE" id="PS50931"/>
    </source>
</evidence>
<protein>
    <submittedName>
        <fullName evidence="6">HTH-type transcriptional regulator YofA</fullName>
    </submittedName>
</protein>
<dbReference type="FunFam" id="1.10.10.10:FF:000001">
    <property type="entry name" value="LysR family transcriptional regulator"/>
    <property type="match status" value="1"/>
</dbReference>
<evidence type="ECO:0000313" key="6">
    <source>
        <dbReference type="EMBL" id="QEW25229.1"/>
    </source>
</evidence>
<dbReference type="KEGG" id="rid:RIdsm_01015"/>
<dbReference type="Gene3D" id="3.40.190.10">
    <property type="entry name" value="Periplasmic binding protein-like II"/>
    <property type="match status" value="2"/>
</dbReference>
<gene>
    <name evidence="6" type="primary">yofA_1</name>
    <name evidence="6" type="ORF">RIdsm_01015</name>
</gene>
<dbReference type="EMBL" id="CP031598">
    <property type="protein sequence ID" value="QEW25229.1"/>
    <property type="molecule type" value="Genomic_DNA"/>
</dbReference>
<dbReference type="GO" id="GO:0003700">
    <property type="term" value="F:DNA-binding transcription factor activity"/>
    <property type="evidence" value="ECO:0007669"/>
    <property type="project" value="InterPro"/>
</dbReference>
<accession>A0A5P3A735</accession>
<dbReference type="OrthoDB" id="7776850at2"/>
<dbReference type="CDD" id="cd05466">
    <property type="entry name" value="PBP2_LTTR_substrate"/>
    <property type="match status" value="1"/>
</dbReference>
<dbReference type="InterPro" id="IPR036390">
    <property type="entry name" value="WH_DNA-bd_sf"/>
</dbReference>
<keyword evidence="3" id="KW-0238">DNA-binding</keyword>
<name>A0A5P3A735_9RHOB</name>
<evidence type="ECO:0000256" key="4">
    <source>
        <dbReference type="ARBA" id="ARBA00023163"/>
    </source>
</evidence>
<dbReference type="Proteomes" id="UP000325785">
    <property type="component" value="Chromosome"/>
</dbReference>
<proteinExistence type="inferred from homology"/>
<dbReference type="SUPFAM" id="SSF46785">
    <property type="entry name" value="Winged helix' DNA-binding domain"/>
    <property type="match status" value="1"/>
</dbReference>
<dbReference type="InterPro" id="IPR005119">
    <property type="entry name" value="LysR_subst-bd"/>
</dbReference>
<dbReference type="Gene3D" id="1.10.10.10">
    <property type="entry name" value="Winged helix-like DNA-binding domain superfamily/Winged helix DNA-binding domain"/>
    <property type="match status" value="1"/>
</dbReference>
<evidence type="ECO:0000256" key="1">
    <source>
        <dbReference type="ARBA" id="ARBA00009437"/>
    </source>
</evidence>
<evidence type="ECO:0000313" key="7">
    <source>
        <dbReference type="Proteomes" id="UP000325785"/>
    </source>
</evidence>
<dbReference type="GO" id="GO:0003677">
    <property type="term" value="F:DNA binding"/>
    <property type="evidence" value="ECO:0007669"/>
    <property type="project" value="UniProtKB-KW"/>
</dbReference>
<dbReference type="InterPro" id="IPR000847">
    <property type="entry name" value="LysR_HTH_N"/>
</dbReference>
<organism evidence="6 7">
    <name type="scientific">Roseovarius indicus</name>
    <dbReference type="NCBI Taxonomy" id="540747"/>
    <lineage>
        <taxon>Bacteria</taxon>
        <taxon>Pseudomonadati</taxon>
        <taxon>Pseudomonadota</taxon>
        <taxon>Alphaproteobacteria</taxon>
        <taxon>Rhodobacterales</taxon>
        <taxon>Roseobacteraceae</taxon>
        <taxon>Roseovarius</taxon>
    </lineage>
</organism>
<sequence>MKSPKLTTRLASDKNLLTALEVFVAIAETRQFTQAARLMGMTQSAASQQLASLEDACDARLIDRTVRPVRLTQAGELCLRHAQRILNSVEDLATSMRHEGPQPISVLRIGMLASIATTLTPPLVRLLKSEVSVEDLTLHAGQSGDHETLLRTKRADLVITSNPFYDMDGLERHDVLTENFLLVLPQSYDGPARRLQDILAHLPLVRFAATTSVGRRTEQHLRRLKLTAPRVIQADRSSMVTACVAEGLGFTILTPSLLIDGFVERMPLIVRPLPGPGFSRSIKVVARSGDLDALPARLAALASRELAAQIDQQMGQVGREAVSLEEFD</sequence>
<dbReference type="PROSITE" id="PS50931">
    <property type="entry name" value="HTH_LYSR"/>
    <property type="match status" value="1"/>
</dbReference>
<reference evidence="6 7" key="1">
    <citation type="submission" date="2018-08" db="EMBL/GenBank/DDBJ databases">
        <title>Genetic Globetrotter - A new plasmid hitch-hiking vast phylogenetic and geographic distances.</title>
        <authorList>
            <person name="Vollmers J."/>
            <person name="Petersen J."/>
        </authorList>
    </citation>
    <scope>NUCLEOTIDE SEQUENCE [LARGE SCALE GENOMIC DNA]</scope>
    <source>
        <strain evidence="6 7">DSM 26383</strain>
    </source>
</reference>
<dbReference type="SUPFAM" id="SSF53850">
    <property type="entry name" value="Periplasmic binding protein-like II"/>
    <property type="match status" value="1"/>
</dbReference>
<evidence type="ECO:0000256" key="3">
    <source>
        <dbReference type="ARBA" id="ARBA00023125"/>
    </source>
</evidence>
<dbReference type="PANTHER" id="PTHR30346:SF28">
    <property type="entry name" value="HTH-TYPE TRANSCRIPTIONAL REGULATOR CYNR"/>
    <property type="match status" value="1"/>
</dbReference>
<dbReference type="PANTHER" id="PTHR30346">
    <property type="entry name" value="TRANSCRIPTIONAL DUAL REGULATOR HCAR-RELATED"/>
    <property type="match status" value="1"/>
</dbReference>
<keyword evidence="2" id="KW-0805">Transcription regulation</keyword>
<keyword evidence="4" id="KW-0804">Transcription</keyword>
<evidence type="ECO:0000256" key="2">
    <source>
        <dbReference type="ARBA" id="ARBA00023015"/>
    </source>
</evidence>